<accession>A0A942UYI2</accession>
<name>A0A942UYI2_9FIRM</name>
<organism evidence="2 3">
    <name type="scientific">Anaeromonas frigoriresistens</name>
    <dbReference type="NCBI Taxonomy" id="2683708"/>
    <lineage>
        <taxon>Bacteria</taxon>
        <taxon>Bacillati</taxon>
        <taxon>Bacillota</taxon>
        <taxon>Tissierellia</taxon>
        <taxon>Tissierellales</taxon>
        <taxon>Thermohalobacteraceae</taxon>
        <taxon>Anaeromonas</taxon>
    </lineage>
</organism>
<feature type="region of interest" description="Disordered" evidence="1">
    <location>
        <begin position="1"/>
        <end position="82"/>
    </location>
</feature>
<feature type="compositionally biased region" description="Polar residues" evidence="1">
    <location>
        <begin position="63"/>
        <end position="82"/>
    </location>
</feature>
<dbReference type="EMBL" id="WSFT01000048">
    <property type="protein sequence ID" value="MBS4539336.1"/>
    <property type="molecule type" value="Genomic_DNA"/>
</dbReference>
<feature type="compositionally biased region" description="Polar residues" evidence="1">
    <location>
        <begin position="1"/>
        <end position="13"/>
    </location>
</feature>
<reference evidence="2" key="1">
    <citation type="submission" date="2019-12" db="EMBL/GenBank/DDBJ databases">
        <title>Clostridiaceae gen. nov. sp. nov., isolated from sediment in Xinjiang, China.</title>
        <authorList>
            <person name="Zhang R."/>
        </authorList>
    </citation>
    <scope>NUCLEOTIDE SEQUENCE</scope>
    <source>
        <strain evidence="2">D2Q-11</strain>
    </source>
</reference>
<evidence type="ECO:0000313" key="3">
    <source>
        <dbReference type="Proteomes" id="UP000724672"/>
    </source>
</evidence>
<keyword evidence="3" id="KW-1185">Reference proteome</keyword>
<gene>
    <name evidence="2" type="ORF">GOQ27_12745</name>
</gene>
<dbReference type="Proteomes" id="UP000724672">
    <property type="component" value="Unassembled WGS sequence"/>
</dbReference>
<feature type="compositionally biased region" description="Polar residues" evidence="1">
    <location>
        <begin position="26"/>
        <end position="54"/>
    </location>
</feature>
<evidence type="ECO:0000313" key="2">
    <source>
        <dbReference type="EMBL" id="MBS4539336.1"/>
    </source>
</evidence>
<protein>
    <submittedName>
        <fullName evidence="2">Uncharacterized protein</fullName>
    </submittedName>
</protein>
<sequence length="82" mass="9178">MNNMNNRIPSLKNSKAVGQGERQKVRNSMNQTPGMSQMNFTNTMGNVPSLSSSKAVGPAEMQNVRQKLQQNRNKYPQNNGLR</sequence>
<dbReference type="RefSeq" id="WP_203367261.1">
    <property type="nucleotide sequence ID" value="NZ_WSFT01000048.1"/>
</dbReference>
<comment type="caution">
    <text evidence="2">The sequence shown here is derived from an EMBL/GenBank/DDBJ whole genome shotgun (WGS) entry which is preliminary data.</text>
</comment>
<proteinExistence type="predicted"/>
<evidence type="ECO:0000256" key="1">
    <source>
        <dbReference type="SAM" id="MobiDB-lite"/>
    </source>
</evidence>
<dbReference type="AlphaFoldDB" id="A0A942UYI2"/>